<protein>
    <submittedName>
        <fullName evidence="10">ABC transporter permease</fullName>
    </submittedName>
</protein>
<dbReference type="InterPro" id="IPR003838">
    <property type="entry name" value="ABC3_permease_C"/>
</dbReference>
<sequence length="418" mass="42548">MTPEGRTLRLPRRGGTRIGRADLLDESLAAVLARPWRAALTTLGTVLGIATLVVTIGIAATAGNRIVGRFDQLTATAVTVVAAGTGAPQAPGEGPLIGWDAAERLARLNGTVAAVALAEAAPGTAPSVRANDIKDPSTVSARTLGVVAATVDLPAAAHGRVVAGRFFDVGNVARHDRVAVLGEEAARMLGIVRLEDSPAVFLGDEAFTVIGIVGDFRREQALAAAVIVPPTTAADRLGLTEVGRVVVDTELGAAGLVAAQAPTALNPGRTTEMRVIAPPDLQRARGAVEDDVNGMFLVLGLLCLVVGAVGIANVTLVGVMQRIGEIGLRRALGASRRHIAQQFLVESAVLGLIGGAIGAAVGVVTVVGVCVARDWTPVLDLTLVVAAPGAGVLVGLLAGAYPAWRAARLEPLEALRAT</sequence>
<evidence type="ECO:0000256" key="3">
    <source>
        <dbReference type="ARBA" id="ARBA00022692"/>
    </source>
</evidence>
<dbReference type="Pfam" id="PF12704">
    <property type="entry name" value="MacB_PCD"/>
    <property type="match status" value="1"/>
</dbReference>
<evidence type="ECO:0000256" key="7">
    <source>
        <dbReference type="SAM" id="Phobius"/>
    </source>
</evidence>
<evidence type="ECO:0000256" key="6">
    <source>
        <dbReference type="ARBA" id="ARBA00038076"/>
    </source>
</evidence>
<evidence type="ECO:0000313" key="11">
    <source>
        <dbReference type="Proteomes" id="UP001551482"/>
    </source>
</evidence>
<comment type="caution">
    <text evidence="10">The sequence shown here is derived from an EMBL/GenBank/DDBJ whole genome shotgun (WGS) entry which is preliminary data.</text>
</comment>
<feature type="transmembrane region" description="Helical" evidence="7">
    <location>
        <begin position="295"/>
        <end position="320"/>
    </location>
</feature>
<evidence type="ECO:0000259" key="9">
    <source>
        <dbReference type="Pfam" id="PF12704"/>
    </source>
</evidence>
<evidence type="ECO:0000313" key="10">
    <source>
        <dbReference type="EMBL" id="MEU8138481.1"/>
    </source>
</evidence>
<dbReference type="InterPro" id="IPR050250">
    <property type="entry name" value="Macrolide_Exporter_MacB"/>
</dbReference>
<feature type="transmembrane region" description="Helical" evidence="7">
    <location>
        <begin position="343"/>
        <end position="369"/>
    </location>
</feature>
<organism evidence="10 11">
    <name type="scientific">Streptodolium elevatio</name>
    <dbReference type="NCBI Taxonomy" id="3157996"/>
    <lineage>
        <taxon>Bacteria</taxon>
        <taxon>Bacillati</taxon>
        <taxon>Actinomycetota</taxon>
        <taxon>Actinomycetes</taxon>
        <taxon>Kitasatosporales</taxon>
        <taxon>Streptomycetaceae</taxon>
        <taxon>Streptodolium</taxon>
    </lineage>
</organism>
<evidence type="ECO:0000256" key="5">
    <source>
        <dbReference type="ARBA" id="ARBA00023136"/>
    </source>
</evidence>
<keyword evidence="11" id="KW-1185">Reference proteome</keyword>
<keyword evidence="4 7" id="KW-1133">Transmembrane helix</keyword>
<keyword evidence="2" id="KW-1003">Cell membrane</keyword>
<evidence type="ECO:0000259" key="8">
    <source>
        <dbReference type="Pfam" id="PF02687"/>
    </source>
</evidence>
<comment type="subcellular location">
    <subcellularLocation>
        <location evidence="1">Cell membrane</location>
        <topology evidence="1">Multi-pass membrane protein</topology>
    </subcellularLocation>
</comment>
<dbReference type="PANTHER" id="PTHR30572:SF4">
    <property type="entry name" value="ABC TRANSPORTER PERMEASE YTRF"/>
    <property type="match status" value="1"/>
</dbReference>
<dbReference type="PANTHER" id="PTHR30572">
    <property type="entry name" value="MEMBRANE COMPONENT OF TRANSPORTER-RELATED"/>
    <property type="match status" value="1"/>
</dbReference>
<gene>
    <name evidence="10" type="ORF">AB0C36_33905</name>
</gene>
<reference evidence="10 11" key="1">
    <citation type="submission" date="2024-06" db="EMBL/GenBank/DDBJ databases">
        <title>The Natural Products Discovery Center: Release of the First 8490 Sequenced Strains for Exploring Actinobacteria Biosynthetic Diversity.</title>
        <authorList>
            <person name="Kalkreuter E."/>
            <person name="Kautsar S.A."/>
            <person name="Yang D."/>
            <person name="Bader C.D."/>
            <person name="Teijaro C.N."/>
            <person name="Fluegel L."/>
            <person name="Davis C.M."/>
            <person name="Simpson J.R."/>
            <person name="Lauterbach L."/>
            <person name="Steele A.D."/>
            <person name="Gui C."/>
            <person name="Meng S."/>
            <person name="Li G."/>
            <person name="Viehrig K."/>
            <person name="Ye F."/>
            <person name="Su P."/>
            <person name="Kiefer A.F."/>
            <person name="Nichols A."/>
            <person name="Cepeda A.J."/>
            <person name="Yan W."/>
            <person name="Fan B."/>
            <person name="Jiang Y."/>
            <person name="Adhikari A."/>
            <person name="Zheng C.-J."/>
            <person name="Schuster L."/>
            <person name="Cowan T.M."/>
            <person name="Smanski M.J."/>
            <person name="Chevrette M.G."/>
            <person name="De Carvalho L.P.S."/>
            <person name="Shen B."/>
        </authorList>
    </citation>
    <scope>NUCLEOTIDE SEQUENCE [LARGE SCALE GENOMIC DNA]</scope>
    <source>
        <strain evidence="10 11">NPDC048946</strain>
    </source>
</reference>
<dbReference type="RefSeq" id="WP_358361929.1">
    <property type="nucleotide sequence ID" value="NZ_JBEZFP010000125.1"/>
</dbReference>
<feature type="domain" description="ABC3 transporter permease C-terminal" evidence="8">
    <location>
        <begin position="298"/>
        <end position="411"/>
    </location>
</feature>
<comment type="similarity">
    <text evidence="6">Belongs to the ABC-4 integral membrane protein family.</text>
</comment>
<evidence type="ECO:0000256" key="2">
    <source>
        <dbReference type="ARBA" id="ARBA00022475"/>
    </source>
</evidence>
<dbReference type="EMBL" id="JBEZFP010000125">
    <property type="protein sequence ID" value="MEU8138481.1"/>
    <property type="molecule type" value="Genomic_DNA"/>
</dbReference>
<dbReference type="InterPro" id="IPR025857">
    <property type="entry name" value="MacB_PCD"/>
</dbReference>
<evidence type="ECO:0000256" key="1">
    <source>
        <dbReference type="ARBA" id="ARBA00004651"/>
    </source>
</evidence>
<proteinExistence type="inferred from homology"/>
<keyword evidence="3 7" id="KW-0812">Transmembrane</keyword>
<dbReference type="Pfam" id="PF02687">
    <property type="entry name" value="FtsX"/>
    <property type="match status" value="1"/>
</dbReference>
<feature type="transmembrane region" description="Helical" evidence="7">
    <location>
        <begin position="381"/>
        <end position="404"/>
    </location>
</feature>
<feature type="domain" description="MacB-like periplasmic core" evidence="9">
    <location>
        <begin position="39"/>
        <end position="249"/>
    </location>
</feature>
<evidence type="ECO:0000256" key="4">
    <source>
        <dbReference type="ARBA" id="ARBA00022989"/>
    </source>
</evidence>
<dbReference type="Proteomes" id="UP001551482">
    <property type="component" value="Unassembled WGS sequence"/>
</dbReference>
<accession>A0ABV3DRW0</accession>
<keyword evidence="5 7" id="KW-0472">Membrane</keyword>
<name>A0ABV3DRW0_9ACTN</name>